<keyword evidence="3" id="KW-1185">Reference proteome</keyword>
<proteinExistence type="predicted"/>
<dbReference type="AlphaFoldDB" id="A0A1T4VJN4"/>
<evidence type="ECO:0000313" key="3">
    <source>
        <dbReference type="Proteomes" id="UP000189733"/>
    </source>
</evidence>
<reference evidence="2 3" key="1">
    <citation type="submission" date="2017-02" db="EMBL/GenBank/DDBJ databases">
        <authorList>
            <person name="Peterson S.W."/>
        </authorList>
    </citation>
    <scope>NUCLEOTIDE SEQUENCE [LARGE SCALE GENOMIC DNA]</scope>
    <source>
        <strain evidence="2 3">DSM 18034</strain>
    </source>
</reference>
<feature type="region of interest" description="Disordered" evidence="1">
    <location>
        <begin position="84"/>
        <end position="106"/>
    </location>
</feature>
<organism evidence="2 3">
    <name type="scientific">Desulfobaculum bizertense DSM 18034</name>
    <dbReference type="NCBI Taxonomy" id="1121442"/>
    <lineage>
        <taxon>Bacteria</taxon>
        <taxon>Pseudomonadati</taxon>
        <taxon>Thermodesulfobacteriota</taxon>
        <taxon>Desulfovibrionia</taxon>
        <taxon>Desulfovibrionales</taxon>
        <taxon>Desulfovibrionaceae</taxon>
        <taxon>Desulfobaculum</taxon>
    </lineage>
</organism>
<dbReference type="EMBL" id="FUYA01000001">
    <property type="protein sequence ID" value="SKA65078.1"/>
    <property type="molecule type" value="Genomic_DNA"/>
</dbReference>
<dbReference type="SUPFAM" id="SSF53474">
    <property type="entry name" value="alpha/beta-Hydrolases"/>
    <property type="match status" value="1"/>
</dbReference>
<dbReference type="RefSeq" id="WP_078683768.1">
    <property type="nucleotide sequence ID" value="NZ_FUYA01000001.1"/>
</dbReference>
<feature type="region of interest" description="Disordered" evidence="1">
    <location>
        <begin position="118"/>
        <end position="143"/>
    </location>
</feature>
<sequence length="444" mass="48278">MRRWVALSCLAVSAVIHGLIALMLVFCVDVHLPSPLSDRFLCTMELYSAAPVAKKASHQLEQQASPPLQEHVIAKEERSVAPIPKAPAPIKQSVKAKSRPAPSPSVARAKAVVHAQSPPASVSPARRISPRISGKKPESKDLPGVYKDTSGVIHVGGMCGMAGFADTFSLDMCGADVFTDEEYWGHYDMGKGRVVSILSGAKGSGDFLFYDSKTRLYRKLKRRSRMIFLYGPSSSKFEPVQGVLTILPKKDRYHNELIRNPAQLMWMVEGHPMRYGTRLFTKSTSSTLDVHGVSLFIESLVCPKRSPKATILFVDSLHAGRSAFGKALASLLAIRGIQLVRYDPRCCGKSSYCSGQITLKQLQRDFQAVYASLPSSSPCGVWLHGSASSLFSPSFSTDFLICSGCSALPAHPVDCPAKLFCAPAGIPPALTLSQCAYDWLEKVF</sequence>
<dbReference type="Proteomes" id="UP000189733">
    <property type="component" value="Unassembled WGS sequence"/>
</dbReference>
<dbReference type="Gene3D" id="3.40.50.1820">
    <property type="entry name" value="alpha/beta hydrolase"/>
    <property type="match status" value="1"/>
</dbReference>
<dbReference type="InterPro" id="IPR029058">
    <property type="entry name" value="AB_hydrolase_fold"/>
</dbReference>
<evidence type="ECO:0000256" key="1">
    <source>
        <dbReference type="SAM" id="MobiDB-lite"/>
    </source>
</evidence>
<evidence type="ECO:0000313" key="2">
    <source>
        <dbReference type="EMBL" id="SKA65078.1"/>
    </source>
</evidence>
<name>A0A1T4VJN4_9BACT</name>
<accession>A0A1T4VJN4</accession>
<gene>
    <name evidence="2" type="ORF">SAMN02745702_00462</name>
</gene>
<protein>
    <submittedName>
        <fullName evidence="2">Uncharacterized protein</fullName>
    </submittedName>
</protein>
<dbReference type="OrthoDB" id="5457793at2"/>
<dbReference type="STRING" id="1121442.SAMN02745702_00462"/>